<dbReference type="InterPro" id="IPR001296">
    <property type="entry name" value="Glyco_trans_1"/>
</dbReference>
<sequence>MDIAFIFTEFPSGQVSNSTRVFSFLEMGYNVTVYANTCGNKHLSYEVRNKYPNLDIIYFQKHKGYLLIKEFLKDFFIAPRISLKRWQKAFNKELFFIFYLKKILGGRGLKNDSVTLQKRRNAPISYLRLKQLENKNHDFFICFFGPTGLNFLFLKELYPKALFCTYFVGFDYSSRLSQYGSTAIYKQLFSMSDIIFAKSTFSQQTLVEIGCNEEKIILDYNGINLNKFEHCTPKVQTNETVKFIIVSRLIAKKSHILILKAFIRIISINKNFKFTIVGEGPLREKIEEFIKKNPELFKRVELIGNISQEEVVSLLRLHHVFIHPSTTSIPFGDKEDTPTAILEAMAIGLPIISTFHAGIPDLVKNNENGILVPERNIDYLVDAINYFLNYPEKINQFGNNSRKIAEEKFDTGQNCLRLVKILKENQKKIAQ</sequence>
<proteinExistence type="predicted"/>
<keyword evidence="3" id="KW-1185">Reference proteome</keyword>
<evidence type="ECO:0000313" key="3">
    <source>
        <dbReference type="Proteomes" id="UP000460416"/>
    </source>
</evidence>
<organism evidence="2 3">
    <name type="scientific">Christiangramia aestuarii</name>
    <dbReference type="NCBI Taxonomy" id="1028746"/>
    <lineage>
        <taxon>Bacteria</taxon>
        <taxon>Pseudomonadati</taxon>
        <taxon>Bacteroidota</taxon>
        <taxon>Flavobacteriia</taxon>
        <taxon>Flavobacteriales</taxon>
        <taxon>Flavobacteriaceae</taxon>
        <taxon>Christiangramia</taxon>
    </lineage>
</organism>
<feature type="domain" description="Glycosyl transferase family 1" evidence="1">
    <location>
        <begin position="239"/>
        <end position="403"/>
    </location>
</feature>
<dbReference type="Gene3D" id="3.40.50.2000">
    <property type="entry name" value="Glycogen Phosphorylase B"/>
    <property type="match status" value="2"/>
</dbReference>
<dbReference type="Pfam" id="PF00534">
    <property type="entry name" value="Glycos_transf_1"/>
    <property type="match status" value="1"/>
</dbReference>
<evidence type="ECO:0000313" key="2">
    <source>
        <dbReference type="EMBL" id="MUP42198.1"/>
    </source>
</evidence>
<gene>
    <name evidence="2" type="ORF">FLP08_06405</name>
</gene>
<keyword evidence="2" id="KW-0808">Transferase</keyword>
<dbReference type="RefSeq" id="WP_156275162.1">
    <property type="nucleotide sequence ID" value="NZ_BAABGI010000001.1"/>
</dbReference>
<evidence type="ECO:0000259" key="1">
    <source>
        <dbReference type="Pfam" id="PF00534"/>
    </source>
</evidence>
<accession>A0A7K1LN89</accession>
<dbReference type="EMBL" id="VJVW01000002">
    <property type="protein sequence ID" value="MUP42198.1"/>
    <property type="molecule type" value="Genomic_DNA"/>
</dbReference>
<comment type="caution">
    <text evidence="2">The sequence shown here is derived from an EMBL/GenBank/DDBJ whole genome shotgun (WGS) entry which is preliminary data.</text>
</comment>
<reference evidence="2 3" key="1">
    <citation type="submission" date="2019-07" db="EMBL/GenBank/DDBJ databases">
        <title>Gramella aestuarii sp. nov., isolated from a tidal flat, and emended description of Gramella echinicola.</title>
        <authorList>
            <person name="Liu L."/>
        </authorList>
    </citation>
    <scope>NUCLEOTIDE SEQUENCE [LARGE SCALE GENOMIC DNA]</scope>
    <source>
        <strain evidence="2 3">BS12</strain>
    </source>
</reference>
<protein>
    <submittedName>
        <fullName evidence="2">Colanic acid biosynthesis glycosyltransferase WcaL</fullName>
    </submittedName>
</protein>
<dbReference type="InterPro" id="IPR050194">
    <property type="entry name" value="Glycosyltransferase_grp1"/>
</dbReference>
<dbReference type="PANTHER" id="PTHR45947">
    <property type="entry name" value="SULFOQUINOVOSYL TRANSFERASE SQD2"/>
    <property type="match status" value="1"/>
</dbReference>
<dbReference type="PANTHER" id="PTHR45947:SF3">
    <property type="entry name" value="SULFOQUINOVOSYL TRANSFERASE SQD2"/>
    <property type="match status" value="1"/>
</dbReference>
<name>A0A7K1LN89_9FLAO</name>
<dbReference type="SUPFAM" id="SSF53756">
    <property type="entry name" value="UDP-Glycosyltransferase/glycogen phosphorylase"/>
    <property type="match status" value="1"/>
</dbReference>
<dbReference type="OrthoDB" id="9795068at2"/>
<dbReference type="Proteomes" id="UP000460416">
    <property type="component" value="Unassembled WGS sequence"/>
</dbReference>
<dbReference type="AlphaFoldDB" id="A0A7K1LN89"/>
<dbReference type="GO" id="GO:0016757">
    <property type="term" value="F:glycosyltransferase activity"/>
    <property type="evidence" value="ECO:0007669"/>
    <property type="project" value="InterPro"/>
</dbReference>